<dbReference type="STRING" id="1328759.A0A5C2RPT0"/>
<dbReference type="GO" id="GO:0005634">
    <property type="term" value="C:nucleus"/>
    <property type="evidence" value="ECO:0007669"/>
    <property type="project" value="TreeGrafter"/>
</dbReference>
<proteinExistence type="predicted"/>
<reference evidence="2" key="1">
    <citation type="journal article" date="2018" name="Genome Biol. Evol.">
        <title>Genomics and development of Lentinus tigrinus, a white-rot wood-decaying mushroom with dimorphic fruiting bodies.</title>
        <authorList>
            <person name="Wu B."/>
            <person name="Xu Z."/>
            <person name="Knudson A."/>
            <person name="Carlson A."/>
            <person name="Chen N."/>
            <person name="Kovaka S."/>
            <person name="LaButti K."/>
            <person name="Lipzen A."/>
            <person name="Pennachio C."/>
            <person name="Riley R."/>
            <person name="Schakwitz W."/>
            <person name="Umezawa K."/>
            <person name="Ohm R.A."/>
            <person name="Grigoriev I.V."/>
            <person name="Nagy L.G."/>
            <person name="Gibbons J."/>
            <person name="Hibbett D."/>
        </authorList>
    </citation>
    <scope>NUCLEOTIDE SEQUENCE [LARGE SCALE GENOMIC DNA]</scope>
    <source>
        <strain evidence="2">ALCF2SS1-6</strain>
    </source>
</reference>
<dbReference type="InterPro" id="IPR006671">
    <property type="entry name" value="Cyclin_N"/>
</dbReference>
<dbReference type="InterPro" id="IPR013922">
    <property type="entry name" value="Cyclin_PHO80-like"/>
</dbReference>
<dbReference type="GO" id="GO:0000307">
    <property type="term" value="C:cyclin-dependent protein kinase holoenzyme complex"/>
    <property type="evidence" value="ECO:0007669"/>
    <property type="project" value="TreeGrafter"/>
</dbReference>
<gene>
    <name evidence="2" type="ORF">L227DRAFT_474771</name>
</gene>
<dbReference type="GO" id="GO:0019901">
    <property type="term" value="F:protein kinase binding"/>
    <property type="evidence" value="ECO:0007669"/>
    <property type="project" value="InterPro"/>
</dbReference>
<dbReference type="PANTHER" id="PTHR15615">
    <property type="match status" value="1"/>
</dbReference>
<dbReference type="GO" id="GO:0016538">
    <property type="term" value="F:cyclin-dependent protein serine/threonine kinase regulator activity"/>
    <property type="evidence" value="ECO:0007669"/>
    <property type="project" value="TreeGrafter"/>
</dbReference>
<dbReference type="Proteomes" id="UP000313359">
    <property type="component" value="Unassembled WGS sequence"/>
</dbReference>
<feature type="non-terminal residue" evidence="2">
    <location>
        <position position="178"/>
    </location>
</feature>
<dbReference type="AlphaFoldDB" id="A0A5C2RPT0"/>
<accession>A0A5C2RPT0</accession>
<dbReference type="OrthoDB" id="10250320at2759"/>
<dbReference type="CDD" id="cd20557">
    <property type="entry name" value="CYCLIN_ScPCL1-like"/>
    <property type="match status" value="1"/>
</dbReference>
<dbReference type="SUPFAM" id="SSF47954">
    <property type="entry name" value="Cyclin-like"/>
    <property type="match status" value="1"/>
</dbReference>
<dbReference type="PANTHER" id="PTHR15615:SF10">
    <property type="entry name" value="PHO85 CYCLIN-2-RELATED"/>
    <property type="match status" value="1"/>
</dbReference>
<feature type="domain" description="Cyclin N-terminal" evidence="1">
    <location>
        <begin position="62"/>
        <end position="155"/>
    </location>
</feature>
<dbReference type="EMBL" id="ML122360">
    <property type="protein sequence ID" value="RPD52457.1"/>
    <property type="molecule type" value="Genomic_DNA"/>
</dbReference>
<evidence type="ECO:0000313" key="3">
    <source>
        <dbReference type="Proteomes" id="UP000313359"/>
    </source>
</evidence>
<dbReference type="InterPro" id="IPR036915">
    <property type="entry name" value="Cyclin-like_sf"/>
</dbReference>
<organism evidence="2 3">
    <name type="scientific">Lentinus tigrinus ALCF2SS1-6</name>
    <dbReference type="NCBI Taxonomy" id="1328759"/>
    <lineage>
        <taxon>Eukaryota</taxon>
        <taxon>Fungi</taxon>
        <taxon>Dikarya</taxon>
        <taxon>Basidiomycota</taxon>
        <taxon>Agaricomycotina</taxon>
        <taxon>Agaricomycetes</taxon>
        <taxon>Polyporales</taxon>
        <taxon>Polyporaceae</taxon>
        <taxon>Lentinus</taxon>
    </lineage>
</organism>
<evidence type="ECO:0000259" key="1">
    <source>
        <dbReference type="Pfam" id="PF00134"/>
    </source>
</evidence>
<dbReference type="Pfam" id="PF00134">
    <property type="entry name" value="Cyclin_N"/>
    <property type="match status" value="1"/>
</dbReference>
<sequence length="178" mass="20224">VHPASLVSSTLHAPALLELVHMRMSPLHTSLLSHTVLAIVDLAFHRVYSPAFHMQSEHSRAFTQFVDHMVAIAEVPVPTLLVALVYLHRVKLRLPPSHQSSPERIFLGALIIAHKYVNDCVIKNKYWAAYTGLFESRDIYSIECHFLQFLDYRLSVSESDLLDYHHFLIGPLPSSPSY</sequence>
<dbReference type="Gene3D" id="1.10.472.10">
    <property type="entry name" value="Cyclin-like"/>
    <property type="match status" value="1"/>
</dbReference>
<evidence type="ECO:0000313" key="2">
    <source>
        <dbReference type="EMBL" id="RPD52457.1"/>
    </source>
</evidence>
<feature type="non-terminal residue" evidence="2">
    <location>
        <position position="1"/>
    </location>
</feature>
<name>A0A5C2RPT0_9APHY</name>
<keyword evidence="3" id="KW-1185">Reference proteome</keyword>
<protein>
    <recommendedName>
        <fullName evidence="1">Cyclin N-terminal domain-containing protein</fullName>
    </recommendedName>
</protein>